<feature type="region of interest" description="Disordered" evidence="1">
    <location>
        <begin position="57"/>
        <end position="169"/>
    </location>
</feature>
<feature type="compositionally biased region" description="Low complexity" evidence="1">
    <location>
        <begin position="88"/>
        <end position="100"/>
    </location>
</feature>
<name>A0A3P7LLL1_DIBLA</name>
<dbReference type="OrthoDB" id="6286491at2759"/>
<accession>A0A3P7LLL1</accession>
<reference evidence="2 3" key="1">
    <citation type="submission" date="2018-11" db="EMBL/GenBank/DDBJ databases">
        <authorList>
            <consortium name="Pathogen Informatics"/>
        </authorList>
    </citation>
    <scope>NUCLEOTIDE SEQUENCE [LARGE SCALE GENOMIC DNA]</scope>
</reference>
<dbReference type="Proteomes" id="UP000281553">
    <property type="component" value="Unassembled WGS sequence"/>
</dbReference>
<gene>
    <name evidence="2" type="ORF">DILT_LOCUS8418</name>
</gene>
<evidence type="ECO:0000313" key="2">
    <source>
        <dbReference type="EMBL" id="VDN12587.1"/>
    </source>
</evidence>
<feature type="compositionally biased region" description="Acidic residues" evidence="1">
    <location>
        <begin position="119"/>
        <end position="128"/>
    </location>
</feature>
<dbReference type="AlphaFoldDB" id="A0A3P7LLL1"/>
<protein>
    <submittedName>
        <fullName evidence="2">Uncharacterized protein</fullName>
    </submittedName>
</protein>
<feature type="compositionally biased region" description="Polar residues" evidence="1">
    <location>
        <begin position="129"/>
        <end position="144"/>
    </location>
</feature>
<evidence type="ECO:0000256" key="1">
    <source>
        <dbReference type="SAM" id="MobiDB-lite"/>
    </source>
</evidence>
<feature type="compositionally biased region" description="Acidic residues" evidence="1">
    <location>
        <begin position="101"/>
        <end position="111"/>
    </location>
</feature>
<proteinExistence type="predicted"/>
<evidence type="ECO:0000313" key="3">
    <source>
        <dbReference type="Proteomes" id="UP000281553"/>
    </source>
</evidence>
<keyword evidence="3" id="KW-1185">Reference proteome</keyword>
<sequence length="206" mass="22215">MLSDHPTVPFPSEDFQKSDLADLDGLLVNSENFNQVGSNMIVDLMFYRVIDSDDNFGISPKRRRLTKSPSEPCDSETAKKNNEEDANGSDASSLSLLSGGESEEENQDETGDLPSSDDGVFDVEDETSVSDNQVGVGNDSSVRRQANHRPSGASDSEIDEGSASSSSEQEVVTLFNLRRFITSLADYGLDPTSPSVSLQSGCLKHP</sequence>
<dbReference type="EMBL" id="UYRU01054240">
    <property type="protein sequence ID" value="VDN12587.1"/>
    <property type="molecule type" value="Genomic_DNA"/>
</dbReference>
<organism evidence="2 3">
    <name type="scientific">Dibothriocephalus latus</name>
    <name type="common">Fish tapeworm</name>
    <name type="synonym">Diphyllobothrium latum</name>
    <dbReference type="NCBI Taxonomy" id="60516"/>
    <lineage>
        <taxon>Eukaryota</taxon>
        <taxon>Metazoa</taxon>
        <taxon>Spiralia</taxon>
        <taxon>Lophotrochozoa</taxon>
        <taxon>Platyhelminthes</taxon>
        <taxon>Cestoda</taxon>
        <taxon>Eucestoda</taxon>
        <taxon>Diphyllobothriidea</taxon>
        <taxon>Diphyllobothriidae</taxon>
        <taxon>Dibothriocephalus</taxon>
    </lineage>
</organism>